<dbReference type="RefSeq" id="WP_316790956.1">
    <property type="nucleotide sequence ID" value="NZ_CP053540.1"/>
</dbReference>
<organism evidence="1">
    <name type="scientific">Thermoleptolyngbya oregonensis NK1-22</name>
    <dbReference type="NCBI Taxonomy" id="2547457"/>
    <lineage>
        <taxon>Bacteria</taxon>
        <taxon>Bacillati</taxon>
        <taxon>Cyanobacteriota</taxon>
        <taxon>Cyanophyceae</taxon>
        <taxon>Oculatellales</taxon>
        <taxon>Oculatellaceae</taxon>
        <taxon>Thermoleptolyngbya</taxon>
    </lineage>
</organism>
<accession>A0AA97BC09</accession>
<gene>
    <name evidence="1" type="ORF">HNI00_04205</name>
</gene>
<protein>
    <submittedName>
        <fullName evidence="1">Uncharacterized protein</fullName>
    </submittedName>
</protein>
<name>A0AA97BC09_9CYAN</name>
<proteinExistence type="predicted"/>
<reference evidence="1" key="1">
    <citation type="submission" date="2020-05" db="EMBL/GenBank/DDBJ databases">
        <authorList>
            <person name="Zhu T."/>
            <person name="Keshari N."/>
            <person name="Lu X."/>
        </authorList>
    </citation>
    <scope>NUCLEOTIDE SEQUENCE</scope>
    <source>
        <strain evidence="1">NK1-22</strain>
    </source>
</reference>
<dbReference type="KEGG" id="tog:HNI00_04205"/>
<dbReference type="EMBL" id="CP053540">
    <property type="protein sequence ID" value="WOB42444.1"/>
    <property type="molecule type" value="Genomic_DNA"/>
</dbReference>
<evidence type="ECO:0000313" key="1">
    <source>
        <dbReference type="EMBL" id="WOB42444.1"/>
    </source>
</evidence>
<sequence length="63" mass="6969">MQDMRALGTRINARRSECVTATPNSTLQQPIYLLQPTCYSLFGADFDAINTQHTAADPQTLNP</sequence>
<dbReference type="AlphaFoldDB" id="A0AA97BC09"/>